<keyword evidence="6" id="KW-0808">Transferase</keyword>
<evidence type="ECO:0000256" key="5">
    <source>
        <dbReference type="ARBA" id="ARBA00013220"/>
    </source>
</evidence>
<proteinExistence type="inferred from homology"/>
<keyword evidence="14" id="KW-0812">Transmembrane</keyword>
<dbReference type="GO" id="GO:0005783">
    <property type="term" value="C:endoplasmic reticulum"/>
    <property type="evidence" value="ECO:0007669"/>
    <property type="project" value="TreeGrafter"/>
</dbReference>
<evidence type="ECO:0000259" key="15">
    <source>
        <dbReference type="Pfam" id="PF00155"/>
    </source>
</evidence>
<dbReference type="GO" id="GO:0045197">
    <property type="term" value="P:establishment or maintenance of epithelial cell apical/basal polarity"/>
    <property type="evidence" value="ECO:0007669"/>
    <property type="project" value="EnsemblMetazoa"/>
</dbReference>
<dbReference type="GO" id="GO:0016020">
    <property type="term" value="C:membrane"/>
    <property type="evidence" value="ECO:0007669"/>
    <property type="project" value="GOC"/>
</dbReference>
<evidence type="ECO:0000256" key="10">
    <source>
        <dbReference type="ARBA" id="ARBA00023315"/>
    </source>
</evidence>
<feature type="domain" description="Aminotransferase class I/classII large" evidence="15">
    <location>
        <begin position="102"/>
        <end position="263"/>
    </location>
</feature>
<dbReference type="Pfam" id="PF00155">
    <property type="entry name" value="Aminotran_1_2"/>
    <property type="match status" value="1"/>
</dbReference>
<gene>
    <name evidence="16" type="primary">Cbn-sptl-1</name>
    <name evidence="16" type="ORF">CAEBREN_18844</name>
</gene>
<dbReference type="eggNOG" id="KOG1358">
    <property type="taxonomic scope" value="Eukaryota"/>
</dbReference>
<evidence type="ECO:0000256" key="13">
    <source>
        <dbReference type="ARBA" id="ARBA00042649"/>
    </source>
</evidence>
<keyword evidence="14" id="KW-1133">Transmembrane helix</keyword>
<sequence length="378" mass="43749">MSFIPESYHIYIEALLVAFIVYYILRTRARRQQERLSRKLTERQKDELIAEWNPEPLVPETPQHHPVLNPKFADGKMTKEVTIDGEKYLNMASTNFLSFIGVKRIEERAKQTIFKYGVGSCGPRGFYGTVDVHLELEKELAKFMGCEEAVLYSYGFATVSSAIPAYAKKGDVIFVDEGVSFAIQKGLQASRSRVEYFKHNDMEDLERLLKEQEQRDKKDPKKAKTVRRFIVVEGLYVNHADLCPLPRIIELKWLYKALSMIDEDPNRVQKVTKMAIEGQKKLQDSLKNTNFVLQACPESPMKHIYYNGADEEEEEKQLDKLVETVYSKNHILVTRARYLDKDEMFKIRPSVRIMFQYDLTEDEIANAVEAIGNAARNN</sequence>
<keyword evidence="14" id="KW-0472">Membrane</keyword>
<reference evidence="17" key="1">
    <citation type="submission" date="2011-07" db="EMBL/GenBank/DDBJ databases">
        <authorList>
            <consortium name="Caenorhabditis brenneri Sequencing and Analysis Consortium"/>
            <person name="Wilson R.K."/>
        </authorList>
    </citation>
    <scope>NUCLEOTIDE SEQUENCE [LARGE SCALE GENOMIC DNA]</scope>
    <source>
        <strain evidence="17">PB2801</strain>
    </source>
</reference>
<dbReference type="AlphaFoldDB" id="G0N4L5"/>
<dbReference type="GO" id="GO:0046512">
    <property type="term" value="P:sphingosine biosynthetic process"/>
    <property type="evidence" value="ECO:0007669"/>
    <property type="project" value="TreeGrafter"/>
</dbReference>
<comment type="cofactor">
    <cofactor evidence="1">
        <name>pyridoxal 5'-phosphate</name>
        <dbReference type="ChEBI" id="CHEBI:597326"/>
    </cofactor>
</comment>
<accession>G0N4L5</accession>
<organism evidence="17">
    <name type="scientific">Caenorhabditis brenneri</name>
    <name type="common">Nematode worm</name>
    <dbReference type="NCBI Taxonomy" id="135651"/>
    <lineage>
        <taxon>Eukaryota</taxon>
        <taxon>Metazoa</taxon>
        <taxon>Ecdysozoa</taxon>
        <taxon>Nematoda</taxon>
        <taxon>Chromadorea</taxon>
        <taxon>Rhabditida</taxon>
        <taxon>Rhabditina</taxon>
        <taxon>Rhabditomorpha</taxon>
        <taxon>Rhabditoidea</taxon>
        <taxon>Rhabditidae</taxon>
        <taxon>Peloderinae</taxon>
        <taxon>Caenorhabditis</taxon>
    </lineage>
</organism>
<evidence type="ECO:0000256" key="6">
    <source>
        <dbReference type="ARBA" id="ARBA00022679"/>
    </source>
</evidence>
<evidence type="ECO:0000256" key="1">
    <source>
        <dbReference type="ARBA" id="ARBA00001933"/>
    </source>
</evidence>
<keyword evidence="17" id="KW-1185">Reference proteome</keyword>
<dbReference type="EC" id="2.3.1.50" evidence="5"/>
<evidence type="ECO:0000256" key="8">
    <source>
        <dbReference type="ARBA" id="ARBA00022919"/>
    </source>
</evidence>
<dbReference type="STRING" id="135651.G0N4L5"/>
<dbReference type="InParanoid" id="G0N4L5"/>
<dbReference type="OrthoDB" id="3168162at2759"/>
<dbReference type="InterPro" id="IPR004839">
    <property type="entry name" value="Aminotransferase_I/II_large"/>
</dbReference>
<dbReference type="PANTHER" id="PTHR13693">
    <property type="entry name" value="CLASS II AMINOTRANSFERASE/8-AMINO-7-OXONONANOATE SYNTHASE"/>
    <property type="match status" value="1"/>
</dbReference>
<evidence type="ECO:0000256" key="7">
    <source>
        <dbReference type="ARBA" id="ARBA00022898"/>
    </source>
</evidence>
<evidence type="ECO:0000256" key="11">
    <source>
        <dbReference type="ARBA" id="ARBA00041066"/>
    </source>
</evidence>
<evidence type="ECO:0000256" key="2">
    <source>
        <dbReference type="ARBA" id="ARBA00004760"/>
    </source>
</evidence>
<dbReference type="EMBL" id="GL379838">
    <property type="protein sequence ID" value="EGT52800.1"/>
    <property type="molecule type" value="Genomic_DNA"/>
</dbReference>
<dbReference type="PANTHER" id="PTHR13693:SF2">
    <property type="entry name" value="SERINE PALMITOYLTRANSFERASE 1"/>
    <property type="match status" value="1"/>
</dbReference>
<dbReference type="HOGENOM" id="CLU_015846_0_1_1"/>
<keyword evidence="10" id="KW-0012">Acyltransferase</keyword>
<keyword evidence="7" id="KW-0663">Pyridoxal phosphate</keyword>
<comment type="similarity">
    <text evidence="4">Belongs to the class-II pyridoxal-phosphate-dependent aminotransferase family.</text>
</comment>
<name>G0N4L5_CAEBE</name>
<keyword evidence="8" id="KW-0746">Sphingolipid metabolism</keyword>
<dbReference type="Proteomes" id="UP000008068">
    <property type="component" value="Unassembled WGS sequence"/>
</dbReference>
<evidence type="ECO:0000313" key="16">
    <source>
        <dbReference type="EMBL" id="EGT52800.1"/>
    </source>
</evidence>
<comment type="pathway">
    <text evidence="2">Lipid metabolism; sphingolipid metabolism.</text>
</comment>
<dbReference type="FunCoup" id="G0N4L5">
    <property type="interactions" value="3966"/>
</dbReference>
<evidence type="ECO:0000256" key="14">
    <source>
        <dbReference type="SAM" id="Phobius"/>
    </source>
</evidence>
<dbReference type="GO" id="GO:0046513">
    <property type="term" value="P:ceramide biosynthetic process"/>
    <property type="evidence" value="ECO:0007669"/>
    <property type="project" value="TreeGrafter"/>
</dbReference>
<protein>
    <recommendedName>
        <fullName evidence="11">Serine palmitoyltransferase 1</fullName>
        <ecNumber evidence="5">2.3.1.50</ecNumber>
    </recommendedName>
    <alternativeName>
        <fullName evidence="12">Long chain base biosynthesis protein 1</fullName>
    </alternativeName>
    <alternativeName>
        <fullName evidence="13">Serine-palmitoyl-CoA transferase 1</fullName>
    </alternativeName>
</protein>
<evidence type="ECO:0000256" key="12">
    <source>
        <dbReference type="ARBA" id="ARBA00041765"/>
    </source>
</evidence>
<dbReference type="SUPFAM" id="SSF53383">
    <property type="entry name" value="PLP-dependent transferases"/>
    <property type="match status" value="1"/>
</dbReference>
<comment type="pathway">
    <text evidence="3">Sphingolipid metabolism.</text>
</comment>
<dbReference type="GO" id="GO:0030170">
    <property type="term" value="F:pyridoxal phosphate binding"/>
    <property type="evidence" value="ECO:0007669"/>
    <property type="project" value="InterPro"/>
</dbReference>
<feature type="transmembrane region" description="Helical" evidence="14">
    <location>
        <begin position="6"/>
        <end position="25"/>
    </location>
</feature>
<dbReference type="InterPro" id="IPR015424">
    <property type="entry name" value="PyrdxlP-dep_Trfase"/>
</dbReference>
<evidence type="ECO:0000256" key="3">
    <source>
        <dbReference type="ARBA" id="ARBA00004991"/>
    </source>
</evidence>
<dbReference type="InterPro" id="IPR050087">
    <property type="entry name" value="AON_synthase_class-II"/>
</dbReference>
<keyword evidence="9" id="KW-0443">Lipid metabolism</keyword>
<evidence type="ECO:0000313" key="17">
    <source>
        <dbReference type="Proteomes" id="UP000008068"/>
    </source>
</evidence>
<dbReference type="GO" id="GO:0004758">
    <property type="term" value="F:serine C-palmitoyltransferase activity"/>
    <property type="evidence" value="ECO:0007669"/>
    <property type="project" value="UniProtKB-EC"/>
</dbReference>
<dbReference type="Gene3D" id="3.40.640.10">
    <property type="entry name" value="Type I PLP-dependent aspartate aminotransferase-like (Major domain)"/>
    <property type="match status" value="1"/>
</dbReference>
<dbReference type="InterPro" id="IPR015421">
    <property type="entry name" value="PyrdxlP-dep_Trfase_major"/>
</dbReference>
<evidence type="ECO:0000256" key="4">
    <source>
        <dbReference type="ARBA" id="ARBA00008392"/>
    </source>
</evidence>
<evidence type="ECO:0000256" key="9">
    <source>
        <dbReference type="ARBA" id="ARBA00023098"/>
    </source>
</evidence>